<sequence>MKKRIPTAAAVLAAVDRFWSGVWWLALRQWWQERKLATALEETGEQSLITRRVTEQYRVLERSKRFLRASPPLVLEALEAGQRAGIPVDDLQMLALNRDLRVVGNTVKVRRNWWGKLLTPLAAAVVVLNWARLSALVMLASAPVWAKLASLLVITLLFWWFWRGFALYTTRANAAIKRSGAAVEAVASSLGRVPAKVHAADFQRT</sequence>
<name>A0A2U8FUS5_9BURK</name>
<protein>
    <submittedName>
        <fullName evidence="2">Uncharacterized protein</fullName>
    </submittedName>
</protein>
<keyword evidence="1" id="KW-0812">Transmembrane</keyword>
<dbReference type="RefSeq" id="WP_109037843.1">
    <property type="nucleotide sequence ID" value="NZ_CP029210.1"/>
</dbReference>
<feature type="transmembrane region" description="Helical" evidence="1">
    <location>
        <begin position="117"/>
        <end position="138"/>
    </location>
</feature>
<dbReference type="AlphaFoldDB" id="A0A2U8FUS5"/>
<reference evidence="2 3" key="1">
    <citation type="submission" date="2018-05" db="EMBL/GenBank/DDBJ databases">
        <title>complete genome sequence of Aquabacterium olei NBRC 110486.</title>
        <authorList>
            <person name="Tang B."/>
            <person name="Chang J."/>
            <person name="Zhang L."/>
            <person name="Yang H."/>
        </authorList>
    </citation>
    <scope>NUCLEOTIDE SEQUENCE [LARGE SCALE GENOMIC DNA]</scope>
    <source>
        <strain evidence="2 3">NBRC 110486</strain>
    </source>
</reference>
<evidence type="ECO:0000313" key="2">
    <source>
        <dbReference type="EMBL" id="AWI54803.1"/>
    </source>
</evidence>
<evidence type="ECO:0000256" key="1">
    <source>
        <dbReference type="SAM" id="Phobius"/>
    </source>
</evidence>
<proteinExistence type="predicted"/>
<organism evidence="2 3">
    <name type="scientific">Aquabacterium olei</name>
    <dbReference type="NCBI Taxonomy" id="1296669"/>
    <lineage>
        <taxon>Bacteria</taxon>
        <taxon>Pseudomonadati</taxon>
        <taxon>Pseudomonadota</taxon>
        <taxon>Betaproteobacteria</taxon>
        <taxon>Burkholderiales</taxon>
        <taxon>Aquabacterium</taxon>
    </lineage>
</organism>
<dbReference type="OrthoDB" id="9150967at2"/>
<accession>A0A2U8FUS5</accession>
<keyword evidence="3" id="KW-1185">Reference proteome</keyword>
<feature type="transmembrane region" description="Helical" evidence="1">
    <location>
        <begin position="144"/>
        <end position="162"/>
    </location>
</feature>
<keyword evidence="1" id="KW-0472">Membrane</keyword>
<gene>
    <name evidence="2" type="ORF">DEH84_16300</name>
</gene>
<dbReference type="EMBL" id="CP029210">
    <property type="protein sequence ID" value="AWI54803.1"/>
    <property type="molecule type" value="Genomic_DNA"/>
</dbReference>
<evidence type="ECO:0000313" key="3">
    <source>
        <dbReference type="Proteomes" id="UP000244892"/>
    </source>
</evidence>
<dbReference type="Proteomes" id="UP000244892">
    <property type="component" value="Chromosome"/>
</dbReference>
<keyword evidence="1" id="KW-1133">Transmembrane helix</keyword>
<dbReference type="KEGG" id="aon:DEH84_16300"/>